<dbReference type="Proteomes" id="UP000276215">
    <property type="component" value="Unassembled WGS sequence"/>
</dbReference>
<reference evidence="5 6" key="1">
    <citation type="journal article" date="2018" name="Nat. Ecol. Evol.">
        <title>Pezizomycetes genomes reveal the molecular basis of ectomycorrhizal truffle lifestyle.</title>
        <authorList>
            <person name="Murat C."/>
            <person name="Payen T."/>
            <person name="Noel B."/>
            <person name="Kuo A."/>
            <person name="Morin E."/>
            <person name="Chen J."/>
            <person name="Kohler A."/>
            <person name="Krizsan K."/>
            <person name="Balestrini R."/>
            <person name="Da Silva C."/>
            <person name="Montanini B."/>
            <person name="Hainaut M."/>
            <person name="Levati E."/>
            <person name="Barry K.W."/>
            <person name="Belfiori B."/>
            <person name="Cichocki N."/>
            <person name="Clum A."/>
            <person name="Dockter R.B."/>
            <person name="Fauchery L."/>
            <person name="Guy J."/>
            <person name="Iotti M."/>
            <person name="Le Tacon F."/>
            <person name="Lindquist E.A."/>
            <person name="Lipzen A."/>
            <person name="Malagnac F."/>
            <person name="Mello A."/>
            <person name="Molinier V."/>
            <person name="Miyauchi S."/>
            <person name="Poulain J."/>
            <person name="Riccioni C."/>
            <person name="Rubini A."/>
            <person name="Sitrit Y."/>
            <person name="Splivallo R."/>
            <person name="Traeger S."/>
            <person name="Wang M."/>
            <person name="Zifcakova L."/>
            <person name="Wipf D."/>
            <person name="Zambonelli A."/>
            <person name="Paolocci F."/>
            <person name="Nowrousian M."/>
            <person name="Ottonello S."/>
            <person name="Baldrian P."/>
            <person name="Spatafora J.W."/>
            <person name="Henrissat B."/>
            <person name="Nagy L.G."/>
            <person name="Aury J.M."/>
            <person name="Wincker P."/>
            <person name="Grigoriev I.V."/>
            <person name="Bonfante P."/>
            <person name="Martin F.M."/>
        </authorList>
    </citation>
    <scope>NUCLEOTIDE SEQUENCE [LARGE SCALE GENOMIC DNA]</scope>
    <source>
        <strain evidence="5 6">120613-1</strain>
    </source>
</reference>
<feature type="compositionally biased region" description="Acidic residues" evidence="4">
    <location>
        <begin position="30"/>
        <end position="51"/>
    </location>
</feature>
<dbReference type="SUPFAM" id="SSF50978">
    <property type="entry name" value="WD40 repeat-like"/>
    <property type="match status" value="1"/>
</dbReference>
<evidence type="ECO:0000256" key="2">
    <source>
        <dbReference type="ARBA" id="ARBA00022737"/>
    </source>
</evidence>
<evidence type="ECO:0000313" key="6">
    <source>
        <dbReference type="Proteomes" id="UP000276215"/>
    </source>
</evidence>
<name>A0A3N4K4F5_9PEZI</name>
<dbReference type="GO" id="GO:0043161">
    <property type="term" value="P:proteasome-mediated ubiquitin-dependent protein catabolic process"/>
    <property type="evidence" value="ECO:0007669"/>
    <property type="project" value="TreeGrafter"/>
</dbReference>
<dbReference type="OrthoDB" id="63070at2759"/>
<keyword evidence="6" id="KW-1185">Reference proteome</keyword>
<feature type="repeat" description="WD" evidence="3">
    <location>
        <begin position="379"/>
        <end position="420"/>
    </location>
</feature>
<organism evidence="5 6">
    <name type="scientific">Choiromyces venosus 120613-1</name>
    <dbReference type="NCBI Taxonomy" id="1336337"/>
    <lineage>
        <taxon>Eukaryota</taxon>
        <taxon>Fungi</taxon>
        <taxon>Dikarya</taxon>
        <taxon>Ascomycota</taxon>
        <taxon>Pezizomycotina</taxon>
        <taxon>Pezizomycetes</taxon>
        <taxon>Pezizales</taxon>
        <taxon>Tuberaceae</taxon>
        <taxon>Choiromyces</taxon>
    </lineage>
</organism>
<dbReference type="STRING" id="1336337.A0A3N4K4F5"/>
<dbReference type="InterPro" id="IPR051859">
    <property type="entry name" value="DCAF"/>
</dbReference>
<proteinExistence type="predicted"/>
<feature type="region of interest" description="Disordered" evidence="4">
    <location>
        <begin position="91"/>
        <end position="145"/>
    </location>
</feature>
<sequence>MSFPYIYDDDEVVEDDDMDYQPSGHHTDSEVESEQEQNTNEEDQEEEDDGDLIGGTAFEQARQLAYLLTGNSPMRIGHLLLASGAGRSFPGYQRRSSMRSGEDVDPVPNLEGQKLMSSGEFGSDNFTKPPVRERKGDSTEETKKPIPKTNLNMLLLQRELGHYTGRRQWRLNQLIAQSMVPSTNADFIVHYDTRSYSGQFSEDGNFFYSCSQDFRVRMYDTSNPFEWKYYKTVDYIGGRWTITDATLSPDNRHLAYSSITTRVCLASTSPDDDEMYPLEFSNGRGRNRNAMDPRYGIWSIRFSGDGREIVAGASDSCLYVYDIEKRTPVLRLVGHKEDVNAVCYGDKASPHIIYSGSDDTTIKVWDRRSMADGREVGVFIGHTEGLTYVDSKGDGRYVLSNGKDQTMKLWDIRKMMEKSKFDSISHRVYGTGFDYRRDRYTEPPTKHPHDCSLVTFRGHSVLKTLIRCHFSPPMSTGSRYLYTGSADGKVKIYNVDATEVATIDVHAATIGSRPMDSDLMLNSYHHWGGGTTDWRTCVRDVSWHPSAPVIATTSWNGFGLSTGTVTLHSWNSPNGKPKIYNAKLQADLFESDMAEYSEEDDEGEEVYETESGESDGH</sequence>
<keyword evidence="1 3" id="KW-0853">WD repeat</keyword>
<dbReference type="Gene3D" id="2.130.10.10">
    <property type="entry name" value="YVTN repeat-like/Quinoprotein amine dehydrogenase"/>
    <property type="match status" value="2"/>
</dbReference>
<accession>A0A3N4K4F5</accession>
<dbReference type="PANTHER" id="PTHR19847:SF7">
    <property type="entry name" value="DDB1- AND CUL4-ASSOCIATED FACTOR 11"/>
    <property type="match status" value="1"/>
</dbReference>
<dbReference type="Pfam" id="PF00400">
    <property type="entry name" value="WD40"/>
    <property type="match status" value="5"/>
</dbReference>
<keyword evidence="2" id="KW-0677">Repeat</keyword>
<feature type="region of interest" description="Disordered" evidence="4">
    <location>
        <begin position="1"/>
        <end position="51"/>
    </location>
</feature>
<dbReference type="EMBL" id="ML120359">
    <property type="protein sequence ID" value="RPB04082.1"/>
    <property type="molecule type" value="Genomic_DNA"/>
</dbReference>
<evidence type="ECO:0000256" key="4">
    <source>
        <dbReference type="SAM" id="MobiDB-lite"/>
    </source>
</evidence>
<dbReference type="PRINTS" id="PR00320">
    <property type="entry name" value="GPROTEINBRPT"/>
</dbReference>
<dbReference type="InterPro" id="IPR020472">
    <property type="entry name" value="WD40_PAC1"/>
</dbReference>
<protein>
    <submittedName>
        <fullName evidence="5">WD40 repeat-like protein</fullName>
    </submittedName>
</protein>
<gene>
    <name evidence="5" type="ORF">L873DRAFT_1799526</name>
</gene>
<dbReference type="SMART" id="SM00320">
    <property type="entry name" value="WD40"/>
    <property type="match status" value="7"/>
</dbReference>
<evidence type="ECO:0000256" key="1">
    <source>
        <dbReference type="ARBA" id="ARBA00022574"/>
    </source>
</evidence>
<dbReference type="PROSITE" id="PS50294">
    <property type="entry name" value="WD_REPEATS_REGION"/>
    <property type="match status" value="2"/>
</dbReference>
<dbReference type="InterPro" id="IPR036322">
    <property type="entry name" value="WD40_repeat_dom_sf"/>
</dbReference>
<dbReference type="InterPro" id="IPR001680">
    <property type="entry name" value="WD40_rpt"/>
</dbReference>
<dbReference type="PANTHER" id="PTHR19847">
    <property type="entry name" value="DDB1- AND CUL4-ASSOCIATED FACTOR 11"/>
    <property type="match status" value="1"/>
</dbReference>
<feature type="repeat" description="WD" evidence="3">
    <location>
        <begin position="332"/>
        <end position="366"/>
    </location>
</feature>
<dbReference type="PROSITE" id="PS50082">
    <property type="entry name" value="WD_REPEATS_2"/>
    <property type="match status" value="2"/>
</dbReference>
<feature type="compositionally biased region" description="Basic and acidic residues" evidence="4">
    <location>
        <begin position="130"/>
        <end position="144"/>
    </location>
</feature>
<evidence type="ECO:0000256" key="3">
    <source>
        <dbReference type="PROSITE-ProRule" id="PRU00221"/>
    </source>
</evidence>
<dbReference type="AlphaFoldDB" id="A0A3N4K4F5"/>
<feature type="region of interest" description="Disordered" evidence="4">
    <location>
        <begin position="595"/>
        <end position="617"/>
    </location>
</feature>
<dbReference type="GO" id="GO:0080008">
    <property type="term" value="C:Cul4-RING E3 ubiquitin ligase complex"/>
    <property type="evidence" value="ECO:0007669"/>
    <property type="project" value="TreeGrafter"/>
</dbReference>
<evidence type="ECO:0000313" key="5">
    <source>
        <dbReference type="EMBL" id="RPB04082.1"/>
    </source>
</evidence>
<feature type="compositionally biased region" description="Acidic residues" evidence="4">
    <location>
        <begin position="7"/>
        <end position="19"/>
    </location>
</feature>
<dbReference type="FunFam" id="2.130.10.10:FF:000557">
    <property type="entry name" value="WD repeat protein"/>
    <property type="match status" value="1"/>
</dbReference>
<dbReference type="InterPro" id="IPR015943">
    <property type="entry name" value="WD40/YVTN_repeat-like_dom_sf"/>
</dbReference>